<feature type="transmembrane region" description="Helical" evidence="8">
    <location>
        <begin position="20"/>
        <end position="44"/>
    </location>
</feature>
<dbReference type="InterPro" id="IPR002549">
    <property type="entry name" value="AI-2E-like"/>
</dbReference>
<feature type="transmembrane region" description="Helical" evidence="8">
    <location>
        <begin position="120"/>
        <end position="141"/>
    </location>
</feature>
<dbReference type="PANTHER" id="PTHR21716:SF53">
    <property type="entry name" value="PERMEASE PERM-RELATED"/>
    <property type="match status" value="1"/>
</dbReference>
<accession>A0A1T5L177</accession>
<feature type="transmembrane region" description="Helical" evidence="8">
    <location>
        <begin position="90"/>
        <end position="108"/>
    </location>
</feature>
<proteinExistence type="inferred from homology"/>
<dbReference type="Proteomes" id="UP000190285">
    <property type="component" value="Unassembled WGS sequence"/>
</dbReference>
<sequence length="408" mass="46000">MNNNLSYSTLAVESQSLNYTYILTKVFVNILLFLFLIFTIYYLVNIGNKYVVYRKKIKLNKKYKIVILLSIVLIILVILIYVLRNIIISILIPILWAIVLAYIINPLVNKMEKFKISRLWSVIIIYIGIILLFFVFSITIIPRITGEIKGLAETLPAYTNEIIEFFNNIYIKYLDSISNLPREFIGVEFAFSEYLNRIEIYIIDLLKNITEKGLNVFSNLVGIVLVPIYTFYFLKDTSYFRRKTLKAVPKVIREDVINISKDINKLLNNFIRGQLIVAALVGILSTIALLILKIEFALLIGAIAGIANVIPYFGPIIGAVPGVAIALLDEPIKAIWVIVAFFTIQQIESAILQPKIVGDSVGLHPVFVILSLLIGGDLLGIAGLLFAVPIAASIRVVLNHIVRILVRI</sequence>
<keyword evidence="6 8" id="KW-1133">Transmembrane helix</keyword>
<evidence type="ECO:0000313" key="10">
    <source>
        <dbReference type="Proteomes" id="UP000190285"/>
    </source>
</evidence>
<feature type="transmembrane region" description="Helical" evidence="8">
    <location>
        <begin position="275"/>
        <end position="303"/>
    </location>
</feature>
<feature type="transmembrane region" description="Helical" evidence="8">
    <location>
        <begin position="365"/>
        <end position="398"/>
    </location>
</feature>
<evidence type="ECO:0000256" key="7">
    <source>
        <dbReference type="ARBA" id="ARBA00023136"/>
    </source>
</evidence>
<evidence type="ECO:0000256" key="1">
    <source>
        <dbReference type="ARBA" id="ARBA00004651"/>
    </source>
</evidence>
<dbReference type="PANTHER" id="PTHR21716">
    <property type="entry name" value="TRANSMEMBRANE PROTEIN"/>
    <property type="match status" value="1"/>
</dbReference>
<evidence type="ECO:0000256" key="5">
    <source>
        <dbReference type="ARBA" id="ARBA00022692"/>
    </source>
</evidence>
<feature type="transmembrane region" description="Helical" evidence="8">
    <location>
        <begin position="309"/>
        <end position="328"/>
    </location>
</feature>
<keyword evidence="3" id="KW-0813">Transport</keyword>
<dbReference type="AlphaFoldDB" id="A0A1T5L177"/>
<gene>
    <name evidence="9" type="ORF">SAMN02194393_02300</name>
</gene>
<evidence type="ECO:0000256" key="2">
    <source>
        <dbReference type="ARBA" id="ARBA00009773"/>
    </source>
</evidence>
<dbReference type="EMBL" id="FUZT01000005">
    <property type="protein sequence ID" value="SKC69767.1"/>
    <property type="molecule type" value="Genomic_DNA"/>
</dbReference>
<keyword evidence="10" id="KW-1185">Reference proteome</keyword>
<evidence type="ECO:0000256" key="6">
    <source>
        <dbReference type="ARBA" id="ARBA00022989"/>
    </source>
</evidence>
<keyword evidence="7 8" id="KW-0472">Membrane</keyword>
<dbReference type="RefSeq" id="WP_079491768.1">
    <property type="nucleotide sequence ID" value="NZ_FUZT01000005.1"/>
</dbReference>
<dbReference type="OrthoDB" id="9793390at2"/>
<evidence type="ECO:0000256" key="4">
    <source>
        <dbReference type="ARBA" id="ARBA00022475"/>
    </source>
</evidence>
<comment type="similarity">
    <text evidence="2">Belongs to the autoinducer-2 exporter (AI-2E) (TC 2.A.86) family.</text>
</comment>
<dbReference type="Pfam" id="PF01594">
    <property type="entry name" value="AI-2E_transport"/>
    <property type="match status" value="1"/>
</dbReference>
<evidence type="ECO:0000256" key="3">
    <source>
        <dbReference type="ARBA" id="ARBA00022448"/>
    </source>
</evidence>
<evidence type="ECO:0000313" key="9">
    <source>
        <dbReference type="EMBL" id="SKC69767.1"/>
    </source>
</evidence>
<feature type="transmembrane region" description="Helical" evidence="8">
    <location>
        <begin position="335"/>
        <end position="353"/>
    </location>
</feature>
<dbReference type="GO" id="GO:0055085">
    <property type="term" value="P:transmembrane transport"/>
    <property type="evidence" value="ECO:0007669"/>
    <property type="project" value="TreeGrafter"/>
</dbReference>
<comment type="subcellular location">
    <subcellularLocation>
        <location evidence="1">Cell membrane</location>
        <topology evidence="1">Multi-pass membrane protein</topology>
    </subcellularLocation>
</comment>
<feature type="transmembrane region" description="Helical" evidence="8">
    <location>
        <begin position="65"/>
        <end position="84"/>
    </location>
</feature>
<keyword evidence="5 8" id="KW-0812">Transmembrane</keyword>
<dbReference type="GO" id="GO:0005886">
    <property type="term" value="C:plasma membrane"/>
    <property type="evidence" value="ECO:0007669"/>
    <property type="project" value="UniProtKB-SubCell"/>
</dbReference>
<name>A0A1T5L177_9FIRM</name>
<organism evidence="9 10">
    <name type="scientific">Maledivibacter halophilus</name>
    <dbReference type="NCBI Taxonomy" id="36842"/>
    <lineage>
        <taxon>Bacteria</taxon>
        <taxon>Bacillati</taxon>
        <taxon>Bacillota</taxon>
        <taxon>Clostridia</taxon>
        <taxon>Peptostreptococcales</taxon>
        <taxon>Caminicellaceae</taxon>
        <taxon>Maledivibacter</taxon>
    </lineage>
</organism>
<evidence type="ECO:0000256" key="8">
    <source>
        <dbReference type="SAM" id="Phobius"/>
    </source>
</evidence>
<keyword evidence="4" id="KW-1003">Cell membrane</keyword>
<reference evidence="10" key="1">
    <citation type="submission" date="2017-02" db="EMBL/GenBank/DDBJ databases">
        <authorList>
            <person name="Varghese N."/>
            <person name="Submissions S."/>
        </authorList>
    </citation>
    <scope>NUCLEOTIDE SEQUENCE [LARGE SCALE GENOMIC DNA]</scope>
    <source>
        <strain evidence="10">M1</strain>
    </source>
</reference>
<protein>
    <submittedName>
        <fullName evidence="9">Predicted PurR-regulated permease PerM</fullName>
    </submittedName>
</protein>
<feature type="transmembrane region" description="Helical" evidence="8">
    <location>
        <begin position="216"/>
        <end position="234"/>
    </location>
</feature>
<dbReference type="STRING" id="36842.SAMN02194393_02300"/>